<comment type="caution">
    <text evidence="2">The sequence shown here is derived from an EMBL/GenBank/DDBJ whole genome shotgun (WGS) entry which is preliminary data.</text>
</comment>
<reference evidence="2 3" key="1">
    <citation type="submission" date="2020-03" db="EMBL/GenBank/DDBJ databases">
        <title>Genomic Encyclopedia of Type Strains, Phase III (KMG-III): the genomes of soil and plant-associated and newly described type strains.</title>
        <authorList>
            <person name="Whitman W."/>
        </authorList>
    </citation>
    <scope>NUCLEOTIDE SEQUENCE [LARGE SCALE GENOMIC DNA]</scope>
    <source>
        <strain evidence="2 3">CECT 8804</strain>
    </source>
</reference>
<dbReference type="RefSeq" id="WP_167072459.1">
    <property type="nucleotide sequence ID" value="NZ_JAAOZC010000002.1"/>
</dbReference>
<sequence>MPHNGPLREQTTHRFPYKHHSIRKAEEDAHTFSETNVTPALLIAAALFKRLPDEDQREIMATVNAQMLGRPTQASQALLVMKMQRPMLFGEQWDFMNAVDRLRGDFSRGEGR</sequence>
<dbReference type="EMBL" id="JAAOZC010000002">
    <property type="protein sequence ID" value="NIJ07609.1"/>
    <property type="molecule type" value="Genomic_DNA"/>
</dbReference>
<evidence type="ECO:0000313" key="3">
    <source>
        <dbReference type="Proteomes" id="UP000727456"/>
    </source>
</evidence>
<protein>
    <submittedName>
        <fullName evidence="2">Uncharacterized protein</fullName>
    </submittedName>
</protein>
<organism evidence="2 3">
    <name type="scientific">Sphingomonas vulcanisoli</name>
    <dbReference type="NCBI Taxonomy" id="1658060"/>
    <lineage>
        <taxon>Bacteria</taxon>
        <taxon>Pseudomonadati</taxon>
        <taxon>Pseudomonadota</taxon>
        <taxon>Alphaproteobacteria</taxon>
        <taxon>Sphingomonadales</taxon>
        <taxon>Sphingomonadaceae</taxon>
        <taxon>Sphingomonas</taxon>
    </lineage>
</organism>
<proteinExistence type="predicted"/>
<gene>
    <name evidence="2" type="ORF">FHS31_001205</name>
</gene>
<evidence type="ECO:0000313" key="2">
    <source>
        <dbReference type="EMBL" id="NIJ07609.1"/>
    </source>
</evidence>
<dbReference type="Proteomes" id="UP000727456">
    <property type="component" value="Unassembled WGS sequence"/>
</dbReference>
<keyword evidence="3" id="KW-1185">Reference proteome</keyword>
<name>A0ABX0TTX6_9SPHN</name>
<evidence type="ECO:0000256" key="1">
    <source>
        <dbReference type="SAM" id="MobiDB-lite"/>
    </source>
</evidence>
<feature type="region of interest" description="Disordered" evidence="1">
    <location>
        <begin position="1"/>
        <end position="31"/>
    </location>
</feature>
<accession>A0ABX0TTX6</accession>